<evidence type="ECO:0000313" key="3">
    <source>
        <dbReference type="Proteomes" id="UP000027138"/>
    </source>
</evidence>
<proteinExistence type="predicted"/>
<name>A0A067JYP0_JATCU</name>
<evidence type="ECO:0000313" key="2">
    <source>
        <dbReference type="EMBL" id="KDP29007.1"/>
    </source>
</evidence>
<accession>A0A067JYP0</accession>
<feature type="region of interest" description="Disordered" evidence="1">
    <location>
        <begin position="1"/>
        <end position="21"/>
    </location>
</feature>
<dbReference type="AlphaFoldDB" id="A0A067JYP0"/>
<dbReference type="Proteomes" id="UP000027138">
    <property type="component" value="Unassembled WGS sequence"/>
</dbReference>
<protein>
    <submittedName>
        <fullName evidence="2">Uncharacterized protein</fullName>
    </submittedName>
</protein>
<gene>
    <name evidence="2" type="ORF">JCGZ_19509</name>
</gene>
<feature type="region of interest" description="Disordered" evidence="1">
    <location>
        <begin position="45"/>
        <end position="86"/>
    </location>
</feature>
<sequence length="86" mass="9908">MDGRFVHLSEHSSSFLPMDPFEHKGKTYPILEIFADVIDILAVEPNAQESEFKKEKKEKEKESEEEGIEGPQVAEEDEKKEEKEEG</sequence>
<reference evidence="2 3" key="1">
    <citation type="journal article" date="2014" name="PLoS ONE">
        <title>Global Analysis of Gene Expression Profiles in Physic Nut (Jatropha curcas L.) Seedlings Exposed to Salt Stress.</title>
        <authorList>
            <person name="Zhang L."/>
            <person name="Zhang C."/>
            <person name="Wu P."/>
            <person name="Chen Y."/>
            <person name="Li M."/>
            <person name="Jiang H."/>
            <person name="Wu G."/>
        </authorList>
    </citation>
    <scope>NUCLEOTIDE SEQUENCE [LARGE SCALE GENOMIC DNA]</scope>
    <source>
        <strain evidence="3">cv. GZQX0401</strain>
        <tissue evidence="2">Young leaves</tissue>
    </source>
</reference>
<dbReference type="EMBL" id="KK914764">
    <property type="protein sequence ID" value="KDP29007.1"/>
    <property type="molecule type" value="Genomic_DNA"/>
</dbReference>
<feature type="compositionally biased region" description="Basic and acidic residues" evidence="1">
    <location>
        <begin position="50"/>
        <end position="62"/>
    </location>
</feature>
<evidence type="ECO:0000256" key="1">
    <source>
        <dbReference type="SAM" id="MobiDB-lite"/>
    </source>
</evidence>
<feature type="compositionally biased region" description="Basic and acidic residues" evidence="1">
    <location>
        <begin position="1"/>
        <end position="10"/>
    </location>
</feature>
<organism evidence="2 3">
    <name type="scientific">Jatropha curcas</name>
    <name type="common">Barbados nut</name>
    <dbReference type="NCBI Taxonomy" id="180498"/>
    <lineage>
        <taxon>Eukaryota</taxon>
        <taxon>Viridiplantae</taxon>
        <taxon>Streptophyta</taxon>
        <taxon>Embryophyta</taxon>
        <taxon>Tracheophyta</taxon>
        <taxon>Spermatophyta</taxon>
        <taxon>Magnoliopsida</taxon>
        <taxon>eudicotyledons</taxon>
        <taxon>Gunneridae</taxon>
        <taxon>Pentapetalae</taxon>
        <taxon>rosids</taxon>
        <taxon>fabids</taxon>
        <taxon>Malpighiales</taxon>
        <taxon>Euphorbiaceae</taxon>
        <taxon>Crotonoideae</taxon>
        <taxon>Jatropheae</taxon>
        <taxon>Jatropha</taxon>
    </lineage>
</organism>
<feature type="compositionally biased region" description="Acidic residues" evidence="1">
    <location>
        <begin position="63"/>
        <end position="79"/>
    </location>
</feature>
<keyword evidence="3" id="KW-1185">Reference proteome</keyword>